<dbReference type="InParanoid" id="I3EK89"/>
<accession>I3EK89</accession>
<dbReference type="OMA" id="FIINDIC"/>
<feature type="transmembrane region" description="Helical" evidence="1">
    <location>
        <begin position="249"/>
        <end position="270"/>
    </location>
</feature>
<name>I3EK89_NEMP3</name>
<sequence length="273" mass="32171">MDTAKKVNGFYHNIKQLHHIDTDNYLKYINMKNAHSIMYNLYFCPTYIANLKLLKGLYFKNRRMSRKEKEPYKLEKLFLMRPDGEYNLDYILNLLVKNRNNINRHYSSKLINSTIKTFLEEDKRLLMTLLENWDFLSNFLCSLYKIIDKRENSFIINDICKLEKYSLLKILSPMSIINYNEYSASIDEMVSNGLELSDEKSKGKNNYITNTILRLKNLIKLPPTVVKMRNKKETAIKTIKKKESRFSKLVPFFSMFGLTSVAAFTINSVAENS</sequence>
<proteinExistence type="predicted"/>
<gene>
    <name evidence="2" type="ORF">NEQG_00406</name>
</gene>
<protein>
    <submittedName>
        <fullName evidence="2">Uncharacterized protein</fullName>
    </submittedName>
</protein>
<dbReference type="HOGENOM" id="CLU_1019732_0_0_1"/>
<dbReference type="OrthoDB" id="2189730at2759"/>
<dbReference type="VEuPathDB" id="MicrosporidiaDB:NEQG_00406"/>
<keyword evidence="1" id="KW-0812">Transmembrane</keyword>
<dbReference type="EMBL" id="GL870876">
    <property type="protein sequence ID" value="EIJ89636.1"/>
    <property type="molecule type" value="Genomic_DNA"/>
</dbReference>
<organism evidence="2 3">
    <name type="scientific">Nematocida parisii (strain ERTm3)</name>
    <name type="common">Nematode killer fungus</name>
    <dbReference type="NCBI Taxonomy" id="935791"/>
    <lineage>
        <taxon>Eukaryota</taxon>
        <taxon>Fungi</taxon>
        <taxon>Fungi incertae sedis</taxon>
        <taxon>Microsporidia</taxon>
        <taxon>Nematocida</taxon>
    </lineage>
</organism>
<evidence type="ECO:0000313" key="2">
    <source>
        <dbReference type="EMBL" id="EIJ89636.1"/>
    </source>
</evidence>
<reference evidence="2" key="1">
    <citation type="submission" date="2011-01" db="EMBL/GenBank/DDBJ databases">
        <title>The Genome Sequence of Nematocida parisii strain ERTm3.</title>
        <authorList>
            <consortium name="The Broad Institute Genome Sequencing Platform"/>
            <consortium name="The Broad Institute Genome Sequencing Center for Infectious Disease"/>
            <person name="Cuomo C."/>
            <person name="Troemel E."/>
            <person name="Young S.K."/>
            <person name="Zeng Q."/>
            <person name="Gargeya S."/>
            <person name="Fitzgerald M."/>
            <person name="Haas B."/>
            <person name="Abouelleil A."/>
            <person name="Alvarado L."/>
            <person name="Arachchi H.M."/>
            <person name="Berlin A."/>
            <person name="Chapman S.B."/>
            <person name="Gearin G."/>
            <person name="Goldberg J."/>
            <person name="Griggs A."/>
            <person name="Gujja S."/>
            <person name="Hansen M."/>
            <person name="Heiman D."/>
            <person name="Howarth C."/>
            <person name="Larimer J."/>
            <person name="Lui A."/>
            <person name="MacDonald P.J.P."/>
            <person name="McCowen C."/>
            <person name="Montmayeur A."/>
            <person name="Murphy C."/>
            <person name="Neiman D."/>
            <person name="Pearson M."/>
            <person name="Priest M."/>
            <person name="Roberts A."/>
            <person name="Saif S."/>
            <person name="Shea T."/>
            <person name="Sisk P."/>
            <person name="Stolte C."/>
            <person name="Sykes S."/>
            <person name="Wortman J."/>
            <person name="Nusbaum C."/>
            <person name="Birren B."/>
        </authorList>
    </citation>
    <scope>NUCLEOTIDE SEQUENCE</scope>
    <source>
        <strain evidence="2">ERTm3</strain>
    </source>
</reference>
<keyword evidence="1" id="KW-0472">Membrane</keyword>
<feature type="transmembrane region" description="Helical" evidence="1">
    <location>
        <begin position="37"/>
        <end position="59"/>
    </location>
</feature>
<evidence type="ECO:0000313" key="3">
    <source>
        <dbReference type="Proteomes" id="UP000002872"/>
    </source>
</evidence>
<keyword evidence="3" id="KW-1185">Reference proteome</keyword>
<dbReference type="Proteomes" id="UP000002872">
    <property type="component" value="Unassembled WGS sequence"/>
</dbReference>
<keyword evidence="1" id="KW-1133">Transmembrane helix</keyword>
<dbReference type="AlphaFoldDB" id="I3EK89"/>
<evidence type="ECO:0000256" key="1">
    <source>
        <dbReference type="SAM" id="Phobius"/>
    </source>
</evidence>